<dbReference type="EC" id="2.1.-.-" evidence="1"/>
<dbReference type="EMBL" id="JAYXHS010000003">
    <property type="protein sequence ID" value="MEC5387437.1"/>
    <property type="molecule type" value="Genomic_DNA"/>
</dbReference>
<dbReference type="Gene3D" id="3.40.50.150">
    <property type="entry name" value="Vaccinia Virus protein VP39"/>
    <property type="match status" value="1"/>
</dbReference>
<dbReference type="CDD" id="cd02440">
    <property type="entry name" value="AdoMet_MTases"/>
    <property type="match status" value="1"/>
</dbReference>
<dbReference type="SUPFAM" id="SSF53335">
    <property type="entry name" value="S-adenosyl-L-methionine-dependent methyltransferases"/>
    <property type="match status" value="1"/>
</dbReference>
<evidence type="ECO:0000313" key="2">
    <source>
        <dbReference type="Proteomes" id="UP001331561"/>
    </source>
</evidence>
<dbReference type="GO" id="GO:0032259">
    <property type="term" value="P:methylation"/>
    <property type="evidence" value="ECO:0007669"/>
    <property type="project" value="UniProtKB-KW"/>
</dbReference>
<sequence length="239" mass="26741">MAFTTFLAQQAAARYRSAGRMTWKWAEGKLRGDPVFMGILQNRLIRDGERVLDLGCGQGLLAAWLLNASEQYAAGKWEDPRGSAPFTPPYKLELRGIELLPRDVELAQHALGGQADIRQGNICHEDFGQADVIVLLDVLHYIDYAAQEDVLRRACAALRPGGRLLLRVGDANAGRGFRWSNWVDKLVVFARYRSWSRLWCRSIPEWTALLESQGFKVRPLPMSEGTAFANVLLIGAKQS</sequence>
<accession>A0ABU6K6B6</accession>
<name>A0ABU6K6B6_9RHOO</name>
<dbReference type="Pfam" id="PF13489">
    <property type="entry name" value="Methyltransf_23"/>
    <property type="match status" value="1"/>
</dbReference>
<keyword evidence="2" id="KW-1185">Reference proteome</keyword>
<protein>
    <submittedName>
        <fullName evidence="1">Class I SAM-dependent methyltransferase</fullName>
        <ecNumber evidence="1">2.1.-.-</ecNumber>
    </submittedName>
</protein>
<dbReference type="RefSeq" id="WP_327600406.1">
    <property type="nucleotide sequence ID" value="NZ_JAYXHS010000003.1"/>
</dbReference>
<keyword evidence="1" id="KW-0808">Transferase</keyword>
<reference evidence="1 2" key="1">
    <citation type="submission" date="2024-01" db="EMBL/GenBank/DDBJ databases">
        <title>Uliginosibacterium soil sp. nov.</title>
        <authorList>
            <person name="Lv Y."/>
        </authorList>
    </citation>
    <scope>NUCLEOTIDE SEQUENCE [LARGE SCALE GENOMIC DNA]</scope>
    <source>
        <strain evidence="1 2">H3</strain>
    </source>
</reference>
<gene>
    <name evidence="1" type="ORF">VVD49_17030</name>
</gene>
<dbReference type="InterPro" id="IPR029063">
    <property type="entry name" value="SAM-dependent_MTases_sf"/>
</dbReference>
<comment type="caution">
    <text evidence="1">The sequence shown here is derived from an EMBL/GenBank/DDBJ whole genome shotgun (WGS) entry which is preliminary data.</text>
</comment>
<dbReference type="PANTHER" id="PTHR43464:SF23">
    <property type="entry name" value="JUVENILE HORMONE ACID O-METHYLTRANSFERASE"/>
    <property type="match status" value="1"/>
</dbReference>
<organism evidence="1 2">
    <name type="scientific">Uliginosibacterium silvisoli</name>
    <dbReference type="NCBI Taxonomy" id="3114758"/>
    <lineage>
        <taxon>Bacteria</taxon>
        <taxon>Pseudomonadati</taxon>
        <taxon>Pseudomonadota</taxon>
        <taxon>Betaproteobacteria</taxon>
        <taxon>Rhodocyclales</taxon>
        <taxon>Zoogloeaceae</taxon>
        <taxon>Uliginosibacterium</taxon>
    </lineage>
</organism>
<proteinExistence type="predicted"/>
<evidence type="ECO:0000313" key="1">
    <source>
        <dbReference type="EMBL" id="MEC5387437.1"/>
    </source>
</evidence>
<dbReference type="PANTHER" id="PTHR43464">
    <property type="entry name" value="METHYLTRANSFERASE"/>
    <property type="match status" value="1"/>
</dbReference>
<dbReference type="GO" id="GO:0008168">
    <property type="term" value="F:methyltransferase activity"/>
    <property type="evidence" value="ECO:0007669"/>
    <property type="project" value="UniProtKB-KW"/>
</dbReference>
<dbReference type="Proteomes" id="UP001331561">
    <property type="component" value="Unassembled WGS sequence"/>
</dbReference>
<keyword evidence="1" id="KW-0489">Methyltransferase</keyword>